<keyword evidence="12" id="KW-1185">Reference proteome</keyword>
<dbReference type="InterPro" id="IPR022893">
    <property type="entry name" value="Shikimate_DH_fam"/>
</dbReference>
<evidence type="ECO:0000313" key="11">
    <source>
        <dbReference type="EMBL" id="ADZ71605.1"/>
    </source>
</evidence>
<dbReference type="AlphaFoldDB" id="F2IXI2"/>
<feature type="transmembrane region" description="Helical" evidence="8">
    <location>
        <begin position="137"/>
        <end position="155"/>
    </location>
</feature>
<dbReference type="Gene3D" id="3.40.50.10860">
    <property type="entry name" value="Leucine Dehydrogenase, chain A, domain 1"/>
    <property type="match status" value="1"/>
</dbReference>
<comment type="subunit">
    <text evidence="7">Homodimer.</text>
</comment>
<dbReference type="SUPFAM" id="SSF53223">
    <property type="entry name" value="Aminoacid dehydrogenase-like, N-terminal domain"/>
    <property type="match status" value="1"/>
</dbReference>
<dbReference type="GO" id="GO:0008652">
    <property type="term" value="P:amino acid biosynthetic process"/>
    <property type="evidence" value="ECO:0007669"/>
    <property type="project" value="UniProtKB-KW"/>
</dbReference>
<dbReference type="InterPro" id="IPR036291">
    <property type="entry name" value="NAD(P)-bd_dom_sf"/>
</dbReference>
<dbReference type="EMBL" id="CP002568">
    <property type="protein sequence ID" value="ADZ71605.1"/>
    <property type="molecule type" value="Genomic_DNA"/>
</dbReference>
<dbReference type="KEGG" id="pgv:SL003B_3183"/>
<accession>F2IXI2</accession>
<dbReference type="Pfam" id="PF08501">
    <property type="entry name" value="Shikimate_dh_N"/>
    <property type="match status" value="1"/>
</dbReference>
<keyword evidence="8" id="KW-1133">Transmembrane helix</keyword>
<reference evidence="11 12" key="1">
    <citation type="journal article" date="2011" name="J. Bacteriol.">
        <title>Complete genome sequence of Polymorphum gilvum SL003B-26A1T, a crude oil-degrading bacterium from oil-polluted saline soil.</title>
        <authorList>
            <person name="Li S.G."/>
            <person name="Tang Y.Q."/>
            <person name="Nie Y."/>
            <person name="Cai M."/>
            <person name="Wu X.L."/>
        </authorList>
    </citation>
    <scope>NUCLEOTIDE SEQUENCE [LARGE SCALE GENOMIC DNA]</scope>
    <source>
        <strain evidence="12">LMG 25793 / CGMCC 1.9160 / SL003B-26A1</strain>
    </source>
</reference>
<dbReference type="NCBIfam" id="NF009201">
    <property type="entry name" value="PRK12549.1"/>
    <property type="match status" value="1"/>
</dbReference>
<feature type="binding site" evidence="7">
    <location>
        <begin position="142"/>
        <end position="146"/>
    </location>
    <ligand>
        <name>NADP(+)</name>
        <dbReference type="ChEBI" id="CHEBI:58349"/>
    </ligand>
</feature>
<dbReference type="InterPro" id="IPR006151">
    <property type="entry name" value="Shikm_DH/Glu-tRNA_Rdtase"/>
</dbReference>
<dbReference type="HOGENOM" id="CLU_044063_4_3_5"/>
<evidence type="ECO:0000256" key="4">
    <source>
        <dbReference type="ARBA" id="ARBA00023002"/>
    </source>
</evidence>
<dbReference type="EC" id="1.1.1.25" evidence="2 7"/>
<feature type="binding site" evidence="7">
    <location>
        <begin position="26"/>
        <end position="28"/>
    </location>
    <ligand>
        <name>shikimate</name>
        <dbReference type="ChEBI" id="CHEBI:36208"/>
    </ligand>
</feature>
<dbReference type="GO" id="GO:0005829">
    <property type="term" value="C:cytosol"/>
    <property type="evidence" value="ECO:0007669"/>
    <property type="project" value="TreeGrafter"/>
</dbReference>
<dbReference type="UniPathway" id="UPA00053">
    <property type="reaction ID" value="UER00087"/>
</dbReference>
<evidence type="ECO:0000256" key="2">
    <source>
        <dbReference type="ARBA" id="ARBA00012962"/>
    </source>
</evidence>
<evidence type="ECO:0000259" key="9">
    <source>
        <dbReference type="Pfam" id="PF01488"/>
    </source>
</evidence>
<dbReference type="PANTHER" id="PTHR21089">
    <property type="entry name" value="SHIKIMATE DEHYDROGENASE"/>
    <property type="match status" value="1"/>
</dbReference>
<feature type="binding site" evidence="7">
    <location>
        <position position="103"/>
    </location>
    <ligand>
        <name>shikimate</name>
        <dbReference type="ChEBI" id="CHEBI:36208"/>
    </ligand>
</feature>
<dbReference type="PANTHER" id="PTHR21089:SF1">
    <property type="entry name" value="BIFUNCTIONAL 3-DEHYDROQUINATE DEHYDRATASE_SHIKIMATE DEHYDROGENASE, CHLOROPLASTIC"/>
    <property type="match status" value="1"/>
</dbReference>
<dbReference type="RefSeq" id="WP_013653914.1">
    <property type="nucleotide sequence ID" value="NC_015259.1"/>
</dbReference>
<dbReference type="GO" id="GO:0009423">
    <property type="term" value="P:chorismate biosynthetic process"/>
    <property type="evidence" value="ECO:0007669"/>
    <property type="project" value="UniProtKB-UniRule"/>
</dbReference>
<name>F2IXI2_POLGS</name>
<dbReference type="CDD" id="cd01065">
    <property type="entry name" value="NAD_bind_Shikimate_DH"/>
    <property type="match status" value="1"/>
</dbReference>
<dbReference type="InterPro" id="IPR013708">
    <property type="entry name" value="Shikimate_DH-bd_N"/>
</dbReference>
<feature type="binding site" evidence="7">
    <location>
        <position position="265"/>
    </location>
    <ligand>
        <name>shikimate</name>
        <dbReference type="ChEBI" id="CHEBI:36208"/>
    </ligand>
</feature>
<dbReference type="STRING" id="991905.SL003B_3183"/>
<keyword evidence="4 7" id="KW-0560">Oxidoreductase</keyword>
<feature type="binding site" evidence="7">
    <location>
        <position position="258"/>
    </location>
    <ligand>
        <name>NADP(+)</name>
        <dbReference type="ChEBI" id="CHEBI:58349"/>
    </ligand>
</feature>
<feature type="binding site" evidence="7">
    <location>
        <position position="78"/>
    </location>
    <ligand>
        <name>shikimate</name>
        <dbReference type="ChEBI" id="CHEBI:36208"/>
    </ligand>
</feature>
<dbReference type="PATRIC" id="fig|991905.3.peg.3269"/>
<dbReference type="OrthoDB" id="9792692at2"/>
<comment type="caution">
    <text evidence="7">Lacks conserved residue(s) required for the propagation of feature annotation.</text>
</comment>
<keyword evidence="7" id="KW-0028">Amino-acid biosynthesis</keyword>
<comment type="pathway">
    <text evidence="1 7">Metabolic intermediate biosynthesis; chorismate biosynthesis; chorismate from D-erythrose 4-phosphate and phosphoenolpyruvate: step 4/7.</text>
</comment>
<sequence>MTDGFQPIGTPATILAGLVGRGIRLSRTPAMHEAEGAASGLRYVYRLFDTDSMGPNPPSLQEILRAAELCGFAGLNITFPYKIEVMEFLDGLSDNARAVGAVNTVVFKGGRRMGHNTDLWGFGESFRRSMAGTARRRVLLIGAGGAGLAVAFALLEQGVEHLLVHDRQPERVDALLEAVQARHGAACAEAVGTFHDAVAGGIDGIVNATPVGMAKMPGSPFPLDLLEPTMWVADVVYFPLETELVRAAKAMGCHAMGGAGMAVFQAVRTFELFTGLAADAERVHAAFAALDDPAGA</sequence>
<gene>
    <name evidence="7 11" type="primary">aroE</name>
    <name evidence="11" type="ordered locus">SL003B_3183</name>
</gene>
<evidence type="ECO:0000256" key="3">
    <source>
        <dbReference type="ARBA" id="ARBA00022857"/>
    </source>
</evidence>
<dbReference type="Gene3D" id="3.40.50.720">
    <property type="entry name" value="NAD(P)-binding Rossmann-like Domain"/>
    <property type="match status" value="1"/>
</dbReference>
<dbReference type="GO" id="GO:0050661">
    <property type="term" value="F:NADP binding"/>
    <property type="evidence" value="ECO:0007669"/>
    <property type="project" value="TreeGrafter"/>
</dbReference>
<dbReference type="InterPro" id="IPR046346">
    <property type="entry name" value="Aminoacid_DH-like_N_sf"/>
</dbReference>
<comment type="similarity">
    <text evidence="7">Belongs to the shikimate dehydrogenase family.</text>
</comment>
<evidence type="ECO:0000259" key="10">
    <source>
        <dbReference type="Pfam" id="PF08501"/>
    </source>
</evidence>
<evidence type="ECO:0000256" key="6">
    <source>
        <dbReference type="ARBA" id="ARBA00049442"/>
    </source>
</evidence>
<keyword evidence="5 7" id="KW-0057">Aromatic amino acid biosynthesis</keyword>
<keyword evidence="3 7" id="KW-0521">NADP</keyword>
<feature type="domain" description="Shikimate dehydrogenase substrate binding N-terminal" evidence="10">
    <location>
        <begin position="18"/>
        <end position="105"/>
    </location>
</feature>
<comment type="function">
    <text evidence="7">Involved in the biosynthesis of the chorismate, which leads to the biosynthesis of aromatic amino acids. Catalyzes the reversible NADPH linked reduction of 3-dehydroshikimate (DHSA) to yield shikimate (SA).</text>
</comment>
<dbReference type="HAMAP" id="MF_00222">
    <property type="entry name" value="Shikimate_DH_AroE"/>
    <property type="match status" value="1"/>
</dbReference>
<dbReference type="GO" id="GO:0004764">
    <property type="term" value="F:shikimate 3-dehydrogenase (NADP+) activity"/>
    <property type="evidence" value="ECO:0007669"/>
    <property type="project" value="UniProtKB-UniRule"/>
</dbReference>
<dbReference type="SUPFAM" id="SSF51735">
    <property type="entry name" value="NAD(P)-binding Rossmann-fold domains"/>
    <property type="match status" value="1"/>
</dbReference>
<dbReference type="eggNOG" id="COG0169">
    <property type="taxonomic scope" value="Bacteria"/>
</dbReference>
<feature type="domain" description="Quinate/shikimate 5-dehydrogenase/glutamyl-tRNA reductase" evidence="9">
    <location>
        <begin position="132"/>
        <end position="182"/>
    </location>
</feature>
<dbReference type="GO" id="GO:0019632">
    <property type="term" value="P:shikimate metabolic process"/>
    <property type="evidence" value="ECO:0007669"/>
    <property type="project" value="TreeGrafter"/>
</dbReference>
<feature type="binding site" evidence="7">
    <location>
        <position position="94"/>
    </location>
    <ligand>
        <name>NADP(+)</name>
        <dbReference type="ChEBI" id="CHEBI:58349"/>
    </ligand>
</feature>
<feature type="binding site" evidence="7">
    <location>
        <position position="118"/>
    </location>
    <ligand>
        <name>shikimate</name>
        <dbReference type="ChEBI" id="CHEBI:36208"/>
    </ligand>
</feature>
<comment type="catalytic activity">
    <reaction evidence="6 7">
        <text>shikimate + NADP(+) = 3-dehydroshikimate + NADPH + H(+)</text>
        <dbReference type="Rhea" id="RHEA:17737"/>
        <dbReference type="ChEBI" id="CHEBI:15378"/>
        <dbReference type="ChEBI" id="CHEBI:16630"/>
        <dbReference type="ChEBI" id="CHEBI:36208"/>
        <dbReference type="ChEBI" id="CHEBI:57783"/>
        <dbReference type="ChEBI" id="CHEBI:58349"/>
        <dbReference type="EC" id="1.1.1.25"/>
    </reaction>
</comment>
<evidence type="ECO:0000256" key="1">
    <source>
        <dbReference type="ARBA" id="ARBA00004871"/>
    </source>
</evidence>
<evidence type="ECO:0000256" key="5">
    <source>
        <dbReference type="ARBA" id="ARBA00023141"/>
    </source>
</evidence>
<dbReference type="Proteomes" id="UP000008130">
    <property type="component" value="Chromosome"/>
</dbReference>
<evidence type="ECO:0000256" key="8">
    <source>
        <dbReference type="SAM" id="Phobius"/>
    </source>
</evidence>
<dbReference type="Pfam" id="PF01488">
    <property type="entry name" value="Shikimate_DH"/>
    <property type="match status" value="1"/>
</dbReference>
<feature type="binding site" evidence="7">
    <location>
        <position position="237"/>
    </location>
    <ligand>
        <name>shikimate</name>
        <dbReference type="ChEBI" id="CHEBI:36208"/>
    </ligand>
</feature>
<protein>
    <recommendedName>
        <fullName evidence="2 7">Shikimate dehydrogenase (NADP(+))</fullName>
        <shortName evidence="7">SDH</shortName>
        <ecNumber evidence="2 7">1.1.1.25</ecNumber>
    </recommendedName>
</protein>
<feature type="active site" description="Proton acceptor" evidence="7">
    <location>
        <position position="82"/>
    </location>
</feature>
<organism evidence="11 12">
    <name type="scientific">Polymorphum gilvum (strain LMG 25793 / CGMCC 1.9160 / SL003B-26A1)</name>
    <dbReference type="NCBI Taxonomy" id="991905"/>
    <lineage>
        <taxon>Bacteria</taxon>
        <taxon>Pseudomonadati</taxon>
        <taxon>Pseudomonadota</taxon>
        <taxon>Alphaproteobacteria</taxon>
        <taxon>Rhodobacterales</taxon>
        <taxon>Paracoccaceae</taxon>
        <taxon>Polymorphum</taxon>
    </lineage>
</organism>
<evidence type="ECO:0000256" key="7">
    <source>
        <dbReference type="HAMAP-Rule" id="MF_00222"/>
    </source>
</evidence>
<keyword evidence="8" id="KW-0812">Transmembrane</keyword>
<feature type="binding site" evidence="7">
    <location>
        <position position="235"/>
    </location>
    <ligand>
        <name>NADP(+)</name>
        <dbReference type="ChEBI" id="CHEBI:58349"/>
    </ligand>
</feature>
<dbReference type="NCBIfam" id="NF001319">
    <property type="entry name" value="PRK00258.3-3"/>
    <property type="match status" value="1"/>
</dbReference>
<keyword evidence="8" id="KW-0472">Membrane</keyword>
<dbReference type="GO" id="GO:0009073">
    <property type="term" value="P:aromatic amino acid family biosynthetic process"/>
    <property type="evidence" value="ECO:0007669"/>
    <property type="project" value="UniProtKB-KW"/>
</dbReference>
<proteinExistence type="inferred from homology"/>
<evidence type="ECO:0000313" key="12">
    <source>
        <dbReference type="Proteomes" id="UP000008130"/>
    </source>
</evidence>